<dbReference type="EMBL" id="QSEW01000021">
    <property type="protein sequence ID" value="RGZ97774.1"/>
    <property type="molecule type" value="Genomic_DNA"/>
</dbReference>
<evidence type="ECO:0000313" key="6">
    <source>
        <dbReference type="Proteomes" id="UP000266376"/>
    </source>
</evidence>
<dbReference type="PANTHER" id="PTHR10584">
    <property type="entry name" value="SUGAR KINASE"/>
    <property type="match status" value="1"/>
</dbReference>
<reference evidence="6 7" key="1">
    <citation type="submission" date="2018-08" db="EMBL/GenBank/DDBJ databases">
        <title>A genome reference for cultivated species of the human gut microbiota.</title>
        <authorList>
            <person name="Zou Y."/>
            <person name="Xue W."/>
            <person name="Luo G."/>
        </authorList>
    </citation>
    <scope>NUCLEOTIDE SEQUENCE [LARGE SCALE GENOMIC DNA]</scope>
    <source>
        <strain evidence="4 6">AF12-11</strain>
        <strain evidence="5 7">AM46-16</strain>
    </source>
</reference>
<dbReference type="InterPro" id="IPR029056">
    <property type="entry name" value="Ribokinase-like"/>
</dbReference>
<name>A0A395XQP2_9FIRM</name>
<evidence type="ECO:0000313" key="4">
    <source>
        <dbReference type="EMBL" id="RGW54693.1"/>
    </source>
</evidence>
<dbReference type="AlphaFoldDB" id="A0A395XQP2"/>
<keyword evidence="1" id="KW-0808">Transferase</keyword>
<dbReference type="EMBL" id="QSAJ01000007">
    <property type="protein sequence ID" value="RGW54693.1"/>
    <property type="molecule type" value="Genomic_DNA"/>
</dbReference>
<evidence type="ECO:0000313" key="5">
    <source>
        <dbReference type="EMBL" id="RGZ97774.1"/>
    </source>
</evidence>
<dbReference type="InterPro" id="IPR011611">
    <property type="entry name" value="PfkB_dom"/>
</dbReference>
<dbReference type="Proteomes" id="UP000284962">
    <property type="component" value="Unassembled WGS sequence"/>
</dbReference>
<dbReference type="PANTHER" id="PTHR10584:SF166">
    <property type="entry name" value="RIBOKINASE"/>
    <property type="match status" value="1"/>
</dbReference>
<evidence type="ECO:0000256" key="2">
    <source>
        <dbReference type="ARBA" id="ARBA00022777"/>
    </source>
</evidence>
<dbReference type="Proteomes" id="UP000266376">
    <property type="component" value="Unassembled WGS sequence"/>
</dbReference>
<evidence type="ECO:0000259" key="3">
    <source>
        <dbReference type="Pfam" id="PF00294"/>
    </source>
</evidence>
<feature type="domain" description="Carbohydrate kinase PfkB" evidence="3">
    <location>
        <begin position="180"/>
        <end position="268"/>
    </location>
</feature>
<dbReference type="SUPFAM" id="SSF53613">
    <property type="entry name" value="Ribokinase-like"/>
    <property type="match status" value="1"/>
</dbReference>
<dbReference type="Gene3D" id="3.40.1190.20">
    <property type="match status" value="1"/>
</dbReference>
<organism evidence="4 6">
    <name type="scientific">Dorea formicigenerans</name>
    <dbReference type="NCBI Taxonomy" id="39486"/>
    <lineage>
        <taxon>Bacteria</taxon>
        <taxon>Bacillati</taxon>
        <taxon>Bacillota</taxon>
        <taxon>Clostridia</taxon>
        <taxon>Lachnospirales</taxon>
        <taxon>Lachnospiraceae</taxon>
        <taxon>Dorea</taxon>
    </lineage>
</organism>
<dbReference type="GO" id="GO:0016301">
    <property type="term" value="F:kinase activity"/>
    <property type="evidence" value="ECO:0007669"/>
    <property type="project" value="UniProtKB-KW"/>
</dbReference>
<dbReference type="Pfam" id="PF00294">
    <property type="entry name" value="PfkB"/>
    <property type="match status" value="2"/>
</dbReference>
<proteinExistence type="predicted"/>
<sequence>MKVIGYGDNVVDRYLNKNKMFPGGNCINFSVYAKKIGINSAYLGVFGEDVEAKRIQKALEEFGVDTSRCEVELGSVTERCDVNINENGNRVFVQFDEREELHGIKILTDEDLEYLREFDLIHCSCYAEEESEIPKLQNMPGLRAFDFSEEDEYRTDEYLEKICPYIDFALFSCEGMKTIEIKKLLEQIHEKGVRYVLATMGSEGQMFFDGIEYYHGEAKYIQAIDTMGAGDSFFTAFLMSLLKAGWSRKQQATKEMIQNAFMFAADFAANNCLIEGSFGCSSEL</sequence>
<evidence type="ECO:0000313" key="7">
    <source>
        <dbReference type="Proteomes" id="UP000284962"/>
    </source>
</evidence>
<feature type="domain" description="Carbohydrate kinase PfkB" evidence="3">
    <location>
        <begin position="12"/>
        <end position="124"/>
    </location>
</feature>
<evidence type="ECO:0000256" key="1">
    <source>
        <dbReference type="ARBA" id="ARBA00022679"/>
    </source>
</evidence>
<gene>
    <name evidence="5" type="ORF">DW957_13930</name>
    <name evidence="4" type="ORF">DWV67_04585</name>
</gene>
<protein>
    <submittedName>
        <fullName evidence="4">Ribokinase</fullName>
    </submittedName>
</protein>
<accession>A0A395XQP2</accession>
<comment type="caution">
    <text evidence="4">The sequence shown here is derived from an EMBL/GenBank/DDBJ whole genome shotgun (WGS) entry which is preliminary data.</text>
</comment>
<keyword evidence="2 4" id="KW-0418">Kinase</keyword>